<proteinExistence type="predicted"/>
<dbReference type="KEGG" id="acou:A5CBH24_24660"/>
<accession>A0A4Y1WVN4</accession>
<sequence>MRKLFAMLTVVALATGMTACSDDDGTETPKDPTTTNFNLRARGGNVMVTLTTSDYTIDIPAADADWIGLSEQSQGEVVVLSVKPNTTGAERSTTVTLAEKTTGTTLAYMNIKQSENSLYSGDFLIEESFFTSCPLPATGKVDKAHGDQYIKIRNNTDQDLYADGLLIITSSKITSVQNISFNEGEDPRPNYCIVDEILCIPGDGDDVLVKAGESLLICNNAQNHKATNPNSFDLTSADFEWYNESTVESMLDIDNPKVDNLDIWYTYTKSVIMLDAAGKRSCALAIPPIGMTRDRFLADYAFTGSYIFHSPNGKDYDMTFKNCFKVPNSWIVDAVNLGVSSEYLTNPWDTELDAGYTYACETSSDQTSYGLSVRRKVAADGKLVDTNNSTNDFTPRATPSLSEIQ</sequence>
<keyword evidence="1" id="KW-0732">Signal</keyword>
<dbReference type="Proteomes" id="UP000318946">
    <property type="component" value="Chromosome"/>
</dbReference>
<dbReference type="InterPro" id="IPR013783">
    <property type="entry name" value="Ig-like_fold"/>
</dbReference>
<protein>
    <submittedName>
        <fullName evidence="2">DUF4876 domain-containing protein</fullName>
    </submittedName>
</protein>
<gene>
    <name evidence="2" type="ORF">A5CBH24_24660</name>
</gene>
<keyword evidence="3" id="KW-1185">Reference proteome</keyword>
<reference evidence="3" key="1">
    <citation type="submission" date="2019-06" db="EMBL/GenBank/DDBJ databases">
        <title>Alistipes onderdonkii subsp. vulgaris subsp. nov., Alistipes dispar sp. nov. and Alistipes communis sp. nov., isolated from human faeces, and creation of Alistipes onderdonkii subsp. onderdonkii subsp. nov.</title>
        <authorList>
            <person name="Sakamoto M."/>
            <person name="Ikeyama N."/>
            <person name="Ogata Y."/>
            <person name="Suda W."/>
            <person name="Iino T."/>
            <person name="Hattori M."/>
            <person name="Ohkuma M."/>
        </authorList>
    </citation>
    <scope>NUCLEOTIDE SEQUENCE [LARGE SCALE GENOMIC DNA]</scope>
    <source>
        <strain evidence="3">5CBH24</strain>
    </source>
</reference>
<feature type="signal peptide" evidence="1">
    <location>
        <begin position="1"/>
        <end position="21"/>
    </location>
</feature>
<evidence type="ECO:0000256" key="1">
    <source>
        <dbReference type="SAM" id="SignalP"/>
    </source>
</evidence>
<organism evidence="2 3">
    <name type="scientific">Alistipes communis</name>
    <dbReference type="NCBI Taxonomy" id="2585118"/>
    <lineage>
        <taxon>Bacteria</taxon>
        <taxon>Pseudomonadati</taxon>
        <taxon>Bacteroidota</taxon>
        <taxon>Bacteroidia</taxon>
        <taxon>Bacteroidales</taxon>
        <taxon>Rikenellaceae</taxon>
        <taxon>Alistipes</taxon>
    </lineage>
</organism>
<dbReference type="PROSITE" id="PS51257">
    <property type="entry name" value="PROKAR_LIPOPROTEIN"/>
    <property type="match status" value="1"/>
</dbReference>
<evidence type="ECO:0000313" key="3">
    <source>
        <dbReference type="Proteomes" id="UP000318946"/>
    </source>
</evidence>
<dbReference type="GeneID" id="78343181"/>
<feature type="chain" id="PRO_5021311053" evidence="1">
    <location>
        <begin position="22"/>
        <end position="405"/>
    </location>
</feature>
<dbReference type="InterPro" id="IPR032627">
    <property type="entry name" value="DUF4876"/>
</dbReference>
<name>A0A4Y1WVN4_9BACT</name>
<dbReference type="Gene3D" id="2.60.40.10">
    <property type="entry name" value="Immunoglobulins"/>
    <property type="match status" value="1"/>
</dbReference>
<dbReference type="OrthoDB" id="1409865at2"/>
<dbReference type="EMBL" id="AP019735">
    <property type="protein sequence ID" value="BBL05153.1"/>
    <property type="molecule type" value="Genomic_DNA"/>
</dbReference>
<dbReference type="AlphaFoldDB" id="A0A4Y1WVN4"/>
<dbReference type="RefSeq" id="WP_141413381.1">
    <property type="nucleotide sequence ID" value="NZ_AP019735.1"/>
</dbReference>
<dbReference type="Pfam" id="PF16215">
    <property type="entry name" value="DUF4876"/>
    <property type="match status" value="1"/>
</dbReference>
<evidence type="ECO:0000313" key="2">
    <source>
        <dbReference type="EMBL" id="BBL05153.1"/>
    </source>
</evidence>